<keyword evidence="9" id="KW-1185">Reference proteome</keyword>
<evidence type="ECO:0000313" key="9">
    <source>
        <dbReference type="Proteomes" id="UP000243084"/>
    </source>
</evidence>
<name>A0A1I5NK90_9GAMM</name>
<keyword evidence="6" id="KW-0482">Metalloprotease</keyword>
<dbReference type="Pfam" id="PF00246">
    <property type="entry name" value="Peptidase_M14"/>
    <property type="match status" value="1"/>
</dbReference>
<dbReference type="GO" id="GO:0008270">
    <property type="term" value="F:zinc ion binding"/>
    <property type="evidence" value="ECO:0007669"/>
    <property type="project" value="InterPro"/>
</dbReference>
<keyword evidence="8" id="KW-0121">Carboxypeptidase</keyword>
<sequence length="339" mass="38343">MPASEPSELLELERLVDKLGNLLQVRVLCRVDVGARSLPVYAISLGNPAPSAPAAGYFGGVHGLERIGATVVLSFLRSVAARLRWDSLLQQQLERMRLVFMPVVNPGGLWRGTRANPQGVDLMRNAPVDAEQRVAFLVGGQRLSARLPWYRGPRSAPMQAESQALCTVVEEELLSHRFSIAVDCHSGFGLSDRIWFPYASTRTPIPHLAEMHALSEILDQTHSHHPYVFEPQSCQYLTHGDLWDHLYQRACSDPARVLLPLTLEMGSWLWVKKNPRQLLSLQGLFNPLLGHREARVLRRQVEWLDFVGRAACGHQGWCPSGEAREQHRQQALRRWYPWH</sequence>
<keyword evidence="3" id="KW-0645">Protease</keyword>
<dbReference type="GO" id="GO:0006508">
    <property type="term" value="P:proteolysis"/>
    <property type="evidence" value="ECO:0007669"/>
    <property type="project" value="UniProtKB-KW"/>
</dbReference>
<dbReference type="EMBL" id="FOXM01000001">
    <property type="protein sequence ID" value="SFP22189.1"/>
    <property type="molecule type" value="Genomic_DNA"/>
</dbReference>
<keyword evidence="5" id="KW-0862">Zinc</keyword>
<evidence type="ECO:0000256" key="5">
    <source>
        <dbReference type="ARBA" id="ARBA00022833"/>
    </source>
</evidence>
<dbReference type="InterPro" id="IPR000834">
    <property type="entry name" value="Peptidase_M14"/>
</dbReference>
<evidence type="ECO:0000256" key="3">
    <source>
        <dbReference type="ARBA" id="ARBA00022670"/>
    </source>
</evidence>
<evidence type="ECO:0000313" key="8">
    <source>
        <dbReference type="EMBL" id="SFP22189.1"/>
    </source>
</evidence>
<proteinExistence type="inferred from homology"/>
<dbReference type="Proteomes" id="UP000243084">
    <property type="component" value="Unassembled WGS sequence"/>
</dbReference>
<organism evidence="8 9">
    <name type="scientific">Geopseudomonas sagittaria</name>
    <dbReference type="NCBI Taxonomy" id="1135990"/>
    <lineage>
        <taxon>Bacteria</taxon>
        <taxon>Pseudomonadati</taxon>
        <taxon>Pseudomonadota</taxon>
        <taxon>Gammaproteobacteria</taxon>
        <taxon>Pseudomonadales</taxon>
        <taxon>Pseudomonadaceae</taxon>
        <taxon>Geopseudomonas</taxon>
    </lineage>
</organism>
<gene>
    <name evidence="8" type="ORF">SAMN05216229_10147</name>
</gene>
<accession>A0A1I5NK90</accession>
<evidence type="ECO:0000256" key="1">
    <source>
        <dbReference type="ARBA" id="ARBA00001947"/>
    </source>
</evidence>
<dbReference type="PANTHER" id="PTHR11705">
    <property type="entry name" value="PROTEASE FAMILY M14 CARBOXYPEPTIDASE A,B"/>
    <property type="match status" value="1"/>
</dbReference>
<dbReference type="Gene3D" id="3.40.630.10">
    <property type="entry name" value="Zn peptidases"/>
    <property type="match status" value="1"/>
</dbReference>
<dbReference type="PANTHER" id="PTHR11705:SF143">
    <property type="entry name" value="SLL0236 PROTEIN"/>
    <property type="match status" value="1"/>
</dbReference>
<evidence type="ECO:0000259" key="7">
    <source>
        <dbReference type="Pfam" id="PF00246"/>
    </source>
</evidence>
<feature type="domain" description="Peptidase M14" evidence="7">
    <location>
        <begin position="39"/>
        <end position="227"/>
    </location>
</feature>
<dbReference type="OrthoDB" id="9779324at2"/>
<dbReference type="AlphaFoldDB" id="A0A1I5NK90"/>
<keyword evidence="4" id="KW-0378">Hydrolase</keyword>
<reference evidence="9" key="1">
    <citation type="submission" date="2016-10" db="EMBL/GenBank/DDBJ databases">
        <authorList>
            <person name="Varghese N."/>
            <person name="Submissions S."/>
        </authorList>
    </citation>
    <scope>NUCLEOTIDE SEQUENCE [LARGE SCALE GENOMIC DNA]</scope>
    <source>
        <strain evidence="9">JCM 18195</strain>
    </source>
</reference>
<evidence type="ECO:0000256" key="4">
    <source>
        <dbReference type="ARBA" id="ARBA00022801"/>
    </source>
</evidence>
<dbReference type="RefSeq" id="WP_092427032.1">
    <property type="nucleotide sequence ID" value="NZ_FOXM01000001.1"/>
</dbReference>
<evidence type="ECO:0000256" key="2">
    <source>
        <dbReference type="ARBA" id="ARBA00005988"/>
    </source>
</evidence>
<dbReference type="GO" id="GO:0005615">
    <property type="term" value="C:extracellular space"/>
    <property type="evidence" value="ECO:0007669"/>
    <property type="project" value="TreeGrafter"/>
</dbReference>
<comment type="cofactor">
    <cofactor evidence="1">
        <name>Zn(2+)</name>
        <dbReference type="ChEBI" id="CHEBI:29105"/>
    </cofactor>
</comment>
<comment type="similarity">
    <text evidence="2">Belongs to the peptidase M14 family.</text>
</comment>
<dbReference type="SUPFAM" id="SSF53187">
    <property type="entry name" value="Zn-dependent exopeptidases"/>
    <property type="match status" value="1"/>
</dbReference>
<dbReference type="GO" id="GO:0004181">
    <property type="term" value="F:metallocarboxypeptidase activity"/>
    <property type="evidence" value="ECO:0007669"/>
    <property type="project" value="InterPro"/>
</dbReference>
<evidence type="ECO:0000256" key="6">
    <source>
        <dbReference type="ARBA" id="ARBA00023049"/>
    </source>
</evidence>
<protein>
    <submittedName>
        <fullName evidence="8">Zinc carboxypeptidase</fullName>
    </submittedName>
</protein>